<evidence type="ECO:0000256" key="1">
    <source>
        <dbReference type="ARBA" id="ARBA00004123"/>
    </source>
</evidence>
<comment type="subunit">
    <text evidence="9">Component of the Mediator complex.</text>
</comment>
<dbReference type="Pfam" id="PF09748">
    <property type="entry name" value="Med10"/>
    <property type="match status" value="1"/>
</dbReference>
<evidence type="ECO:0000256" key="8">
    <source>
        <dbReference type="ARBA" id="ARBA00032004"/>
    </source>
</evidence>
<dbReference type="Proteomes" id="UP000549394">
    <property type="component" value="Unassembled WGS sequence"/>
</dbReference>
<keyword evidence="5 9" id="KW-0010">Activator</keyword>
<keyword evidence="11" id="KW-1185">Reference proteome</keyword>
<evidence type="ECO:0000256" key="9">
    <source>
        <dbReference type="RuleBase" id="RU364146"/>
    </source>
</evidence>
<evidence type="ECO:0000313" key="10">
    <source>
        <dbReference type="EMBL" id="CAD5124197.1"/>
    </source>
</evidence>
<comment type="subcellular location">
    <subcellularLocation>
        <location evidence="1 9">Nucleus</location>
    </subcellularLocation>
</comment>
<evidence type="ECO:0000256" key="5">
    <source>
        <dbReference type="ARBA" id="ARBA00023159"/>
    </source>
</evidence>
<dbReference type="PANTHER" id="PTHR13345:SF13">
    <property type="entry name" value="MEDIATOR OF RNA POLYMERASE II TRANSCRIPTION SUBUNIT 10"/>
    <property type="match status" value="1"/>
</dbReference>
<evidence type="ECO:0000256" key="4">
    <source>
        <dbReference type="ARBA" id="ARBA00023015"/>
    </source>
</evidence>
<keyword evidence="4 9" id="KW-0805">Transcription regulation</keyword>
<dbReference type="GO" id="GO:0003712">
    <property type="term" value="F:transcription coregulator activity"/>
    <property type="evidence" value="ECO:0007669"/>
    <property type="project" value="InterPro"/>
</dbReference>
<comment type="caution">
    <text evidence="10">The sequence shown here is derived from an EMBL/GenBank/DDBJ whole genome shotgun (WGS) entry which is preliminary data.</text>
</comment>
<accession>A0A7I8W7R7</accession>
<proteinExistence type="inferred from homology"/>
<gene>
    <name evidence="9" type="primary">MED10</name>
    <name evidence="10" type="ORF">DGYR_LOCUS11773</name>
</gene>
<organism evidence="10 11">
    <name type="scientific">Dimorphilus gyrociliatus</name>
    <dbReference type="NCBI Taxonomy" id="2664684"/>
    <lineage>
        <taxon>Eukaryota</taxon>
        <taxon>Metazoa</taxon>
        <taxon>Spiralia</taxon>
        <taxon>Lophotrochozoa</taxon>
        <taxon>Annelida</taxon>
        <taxon>Polychaeta</taxon>
        <taxon>Polychaeta incertae sedis</taxon>
        <taxon>Dinophilidae</taxon>
        <taxon>Dimorphilus</taxon>
    </lineage>
</organism>
<evidence type="ECO:0000256" key="3">
    <source>
        <dbReference type="ARBA" id="ARBA00019617"/>
    </source>
</evidence>
<dbReference type="GO" id="GO:0006357">
    <property type="term" value="P:regulation of transcription by RNA polymerase II"/>
    <property type="evidence" value="ECO:0007669"/>
    <property type="project" value="InterPro"/>
</dbReference>
<dbReference type="OrthoDB" id="337270at2759"/>
<keyword evidence="6 9" id="KW-0804">Transcription</keyword>
<comment type="function">
    <text evidence="9">Component of the Mediator complex, a coactivator involved in the regulated transcription of nearly all RNA polymerase II-dependent genes. Mediator functions as a bridge to convey information from gene-specific regulatory proteins to the basal RNA polymerase II transcription machinery. Mediator is recruited to promoters by direct interactions with regulatory proteins and serves as a scaffold for the assembly of a functional preinitiation complex with RNA polymerase II and the general transcription factors.</text>
</comment>
<dbReference type="GO" id="GO:0016592">
    <property type="term" value="C:mediator complex"/>
    <property type="evidence" value="ECO:0007669"/>
    <property type="project" value="InterPro"/>
</dbReference>
<comment type="similarity">
    <text evidence="2 9">Belongs to the Mediator complex subunit 10 family.</text>
</comment>
<evidence type="ECO:0000313" key="11">
    <source>
        <dbReference type="Proteomes" id="UP000549394"/>
    </source>
</evidence>
<evidence type="ECO:0000256" key="2">
    <source>
        <dbReference type="ARBA" id="ARBA00005389"/>
    </source>
</evidence>
<sequence>MADKFEQLEQQLELFIEHSRQLGIMVADFQPQSQEVLNKKLNNMITVMKDLDRMRGSVQDVQVPVDVFEYIDQGRNPQLYTKECMEKSKAKNEEVRGKIEALNKLRGHLMVELNKTFPHELNKYRAMREERQ</sequence>
<evidence type="ECO:0000256" key="6">
    <source>
        <dbReference type="ARBA" id="ARBA00023163"/>
    </source>
</evidence>
<dbReference type="PANTHER" id="PTHR13345">
    <property type="entry name" value="MEDIATOR OF RNA POLYMERASE II TRANSCRIPTION SUBUNIT 10"/>
    <property type="match status" value="1"/>
</dbReference>
<evidence type="ECO:0000256" key="7">
    <source>
        <dbReference type="ARBA" id="ARBA00023242"/>
    </source>
</evidence>
<name>A0A7I8W7R7_9ANNE</name>
<protein>
    <recommendedName>
        <fullName evidence="3 9">Mediator of RNA polymerase II transcription subunit 10</fullName>
    </recommendedName>
    <alternativeName>
        <fullName evidence="8 9">Mediator complex subunit 10</fullName>
    </alternativeName>
</protein>
<dbReference type="InterPro" id="IPR019145">
    <property type="entry name" value="Mediator_Med10"/>
</dbReference>
<dbReference type="EMBL" id="CAJFCJ010000020">
    <property type="protein sequence ID" value="CAD5124197.1"/>
    <property type="molecule type" value="Genomic_DNA"/>
</dbReference>
<dbReference type="AlphaFoldDB" id="A0A7I8W7R7"/>
<keyword evidence="7 9" id="KW-0539">Nucleus</keyword>
<reference evidence="10 11" key="1">
    <citation type="submission" date="2020-08" db="EMBL/GenBank/DDBJ databases">
        <authorList>
            <person name="Hejnol A."/>
        </authorList>
    </citation>
    <scope>NUCLEOTIDE SEQUENCE [LARGE SCALE GENOMIC DNA]</scope>
</reference>